<dbReference type="PANTHER" id="PTHR46796">
    <property type="entry name" value="HTH-TYPE TRANSCRIPTIONAL ACTIVATOR RHAS-RELATED"/>
    <property type="match status" value="1"/>
</dbReference>
<sequence length="293" mass="34040">MTSNLYQEVYPEPPLVSNASLNHTRAADLLNLEYFEAQPSSMPYQVFDQHHILINLKKDSHRVENWRDGEHRDFIFQQHEIIVTPAGVRSGWCWHAKSKVIVITLIPSKLEKFAQSELGILLGSKQLQDIPQFIDEDICNAAVMLRDAINSQMGSEVMFESFSRIFLIKLIQKYGVQREDDLQFSKSFTAKHYQRVLEYVRKSFSYDVSLEKMATEAGLSTYHFARLFKQTIGQTPHQFLMSFRVEKAKNMLKEIDRPMMDIAMSCGFADQAHFSRVFKQLEGKTPKQYRKNS</sequence>
<dbReference type="Pfam" id="PF12833">
    <property type="entry name" value="HTH_18"/>
    <property type="match status" value="1"/>
</dbReference>
<evidence type="ECO:0000313" key="6">
    <source>
        <dbReference type="Proteomes" id="UP001595897"/>
    </source>
</evidence>
<dbReference type="InterPro" id="IPR050204">
    <property type="entry name" value="AraC_XylS_family_regulators"/>
</dbReference>
<keyword evidence="3" id="KW-0804">Transcription</keyword>
<protein>
    <submittedName>
        <fullName evidence="5">Helix-turn-helix domain-containing protein</fullName>
    </submittedName>
</protein>
<dbReference type="InterPro" id="IPR018062">
    <property type="entry name" value="HTH_AraC-typ_CS"/>
</dbReference>
<dbReference type="PROSITE" id="PS01124">
    <property type="entry name" value="HTH_ARAC_FAMILY_2"/>
    <property type="match status" value="1"/>
</dbReference>
<dbReference type="SUPFAM" id="SSF46689">
    <property type="entry name" value="Homeodomain-like"/>
    <property type="match status" value="2"/>
</dbReference>
<dbReference type="SMART" id="SM00342">
    <property type="entry name" value="HTH_ARAC"/>
    <property type="match status" value="1"/>
</dbReference>
<gene>
    <name evidence="5" type="ORF">ACFO4O_09330</name>
</gene>
<evidence type="ECO:0000256" key="1">
    <source>
        <dbReference type="ARBA" id="ARBA00023015"/>
    </source>
</evidence>
<dbReference type="InterPro" id="IPR009057">
    <property type="entry name" value="Homeodomain-like_sf"/>
</dbReference>
<organism evidence="5 6">
    <name type="scientific">Glaciecola siphonariae</name>
    <dbReference type="NCBI Taxonomy" id="521012"/>
    <lineage>
        <taxon>Bacteria</taxon>
        <taxon>Pseudomonadati</taxon>
        <taxon>Pseudomonadota</taxon>
        <taxon>Gammaproteobacteria</taxon>
        <taxon>Alteromonadales</taxon>
        <taxon>Alteromonadaceae</taxon>
        <taxon>Glaciecola</taxon>
    </lineage>
</organism>
<accession>A0ABV9LV03</accession>
<evidence type="ECO:0000313" key="5">
    <source>
        <dbReference type="EMBL" id="MFC4700357.1"/>
    </source>
</evidence>
<evidence type="ECO:0000259" key="4">
    <source>
        <dbReference type="PROSITE" id="PS01124"/>
    </source>
</evidence>
<keyword evidence="6" id="KW-1185">Reference proteome</keyword>
<dbReference type="RefSeq" id="WP_382407703.1">
    <property type="nucleotide sequence ID" value="NZ_JBHSGU010000002.1"/>
</dbReference>
<reference evidence="6" key="1">
    <citation type="journal article" date="2019" name="Int. J. Syst. Evol. Microbiol.">
        <title>The Global Catalogue of Microorganisms (GCM) 10K type strain sequencing project: providing services to taxonomists for standard genome sequencing and annotation.</title>
        <authorList>
            <consortium name="The Broad Institute Genomics Platform"/>
            <consortium name="The Broad Institute Genome Sequencing Center for Infectious Disease"/>
            <person name="Wu L."/>
            <person name="Ma J."/>
        </authorList>
    </citation>
    <scope>NUCLEOTIDE SEQUENCE [LARGE SCALE GENOMIC DNA]</scope>
    <source>
        <strain evidence="6">KACC 12507</strain>
    </source>
</reference>
<dbReference type="InterPro" id="IPR018060">
    <property type="entry name" value="HTH_AraC"/>
</dbReference>
<evidence type="ECO:0000256" key="2">
    <source>
        <dbReference type="ARBA" id="ARBA00023125"/>
    </source>
</evidence>
<dbReference type="PROSITE" id="PS00041">
    <property type="entry name" value="HTH_ARAC_FAMILY_1"/>
    <property type="match status" value="1"/>
</dbReference>
<dbReference type="InterPro" id="IPR020449">
    <property type="entry name" value="Tscrpt_reg_AraC-type_HTH"/>
</dbReference>
<keyword evidence="2" id="KW-0238">DNA-binding</keyword>
<proteinExistence type="predicted"/>
<evidence type="ECO:0000256" key="3">
    <source>
        <dbReference type="ARBA" id="ARBA00023163"/>
    </source>
</evidence>
<comment type="caution">
    <text evidence="5">The sequence shown here is derived from an EMBL/GenBank/DDBJ whole genome shotgun (WGS) entry which is preliminary data.</text>
</comment>
<name>A0ABV9LV03_9ALTE</name>
<dbReference type="PANTHER" id="PTHR46796:SF6">
    <property type="entry name" value="ARAC SUBFAMILY"/>
    <property type="match status" value="1"/>
</dbReference>
<dbReference type="Proteomes" id="UP001595897">
    <property type="component" value="Unassembled WGS sequence"/>
</dbReference>
<dbReference type="EMBL" id="JBHSGU010000002">
    <property type="protein sequence ID" value="MFC4700357.1"/>
    <property type="molecule type" value="Genomic_DNA"/>
</dbReference>
<dbReference type="Gene3D" id="1.10.10.60">
    <property type="entry name" value="Homeodomain-like"/>
    <property type="match status" value="2"/>
</dbReference>
<dbReference type="PRINTS" id="PR00032">
    <property type="entry name" value="HTHARAC"/>
</dbReference>
<feature type="domain" description="HTH araC/xylS-type" evidence="4">
    <location>
        <begin position="194"/>
        <end position="292"/>
    </location>
</feature>
<keyword evidence="1" id="KW-0805">Transcription regulation</keyword>